<organism evidence="2 3">
    <name type="scientific">Miscanthus lutarioriparius</name>
    <dbReference type="NCBI Taxonomy" id="422564"/>
    <lineage>
        <taxon>Eukaryota</taxon>
        <taxon>Viridiplantae</taxon>
        <taxon>Streptophyta</taxon>
        <taxon>Embryophyta</taxon>
        <taxon>Tracheophyta</taxon>
        <taxon>Spermatophyta</taxon>
        <taxon>Magnoliopsida</taxon>
        <taxon>Liliopsida</taxon>
        <taxon>Poales</taxon>
        <taxon>Poaceae</taxon>
        <taxon>PACMAD clade</taxon>
        <taxon>Panicoideae</taxon>
        <taxon>Andropogonodae</taxon>
        <taxon>Andropogoneae</taxon>
        <taxon>Saccharinae</taxon>
        <taxon>Miscanthus</taxon>
    </lineage>
</organism>
<gene>
    <name evidence="2" type="ORF">NCGR_LOCUS55469</name>
</gene>
<dbReference type="OrthoDB" id="1621991at2759"/>
<name>A0A811RNS0_9POAL</name>
<reference evidence="2" key="1">
    <citation type="submission" date="2020-10" db="EMBL/GenBank/DDBJ databases">
        <authorList>
            <person name="Han B."/>
            <person name="Lu T."/>
            <person name="Zhao Q."/>
            <person name="Huang X."/>
            <person name="Zhao Y."/>
        </authorList>
    </citation>
    <scope>NUCLEOTIDE SEQUENCE</scope>
</reference>
<dbReference type="Gene3D" id="3.40.1000.10">
    <property type="entry name" value="Mog1/PsbP, alpha/beta/alpha sandwich"/>
    <property type="match status" value="1"/>
</dbReference>
<feature type="compositionally biased region" description="Pro residues" evidence="1">
    <location>
        <begin position="58"/>
        <end position="67"/>
    </location>
</feature>
<dbReference type="InterPro" id="IPR016123">
    <property type="entry name" value="Mog1/PsbP_a/b/a-sand"/>
</dbReference>
<evidence type="ECO:0000313" key="2">
    <source>
        <dbReference type="EMBL" id="CAD6272194.1"/>
    </source>
</evidence>
<dbReference type="EMBL" id="CAJGYO010000016">
    <property type="protein sequence ID" value="CAD6272194.1"/>
    <property type="molecule type" value="Genomic_DNA"/>
</dbReference>
<dbReference type="SUPFAM" id="SSF55724">
    <property type="entry name" value="Mog1p/PsbP-like"/>
    <property type="match status" value="1"/>
</dbReference>
<evidence type="ECO:0008006" key="4">
    <source>
        <dbReference type="Google" id="ProtNLM"/>
    </source>
</evidence>
<proteinExistence type="predicted"/>
<feature type="region of interest" description="Disordered" evidence="1">
    <location>
        <begin position="302"/>
        <end position="348"/>
    </location>
</feature>
<accession>A0A811RNS0</accession>
<feature type="region of interest" description="Disordered" evidence="1">
    <location>
        <begin position="50"/>
        <end position="79"/>
    </location>
</feature>
<dbReference type="AlphaFoldDB" id="A0A811RNS0"/>
<comment type="caution">
    <text evidence="2">The sequence shown here is derived from an EMBL/GenBank/DDBJ whole genome shotgun (WGS) entry which is preliminary data.</text>
</comment>
<keyword evidence="3" id="KW-1185">Reference proteome</keyword>
<dbReference type="Proteomes" id="UP000604825">
    <property type="component" value="Unassembled WGS sequence"/>
</dbReference>
<dbReference type="PANTHER" id="PTHR37764">
    <property type="entry name" value="KETOSE/ALDOSE ISOMERASE, PUTATIVE (MOG1/PSBP/DUF1795-LIKE PHOTOSYSTEM II REACTION CENTER PSBP FAMILY PROTEIN)-RELATED"/>
    <property type="match status" value="1"/>
</dbReference>
<dbReference type="PANTHER" id="PTHR37764:SF1">
    <property type="entry name" value="KETOSE_ALDOSE ISOMERASE, PUTATIVE (MOG1_PSBP_DUF1795-LIKE PHOTOSYSTEM II REACTION CENTER PSBP FAMILY PROTEIN)-RELATED"/>
    <property type="match status" value="1"/>
</dbReference>
<evidence type="ECO:0000256" key="1">
    <source>
        <dbReference type="SAM" id="MobiDB-lite"/>
    </source>
</evidence>
<dbReference type="GO" id="GO:0009507">
    <property type="term" value="C:chloroplast"/>
    <property type="evidence" value="ECO:0007669"/>
    <property type="project" value="TreeGrafter"/>
</dbReference>
<protein>
    <recommendedName>
        <fullName evidence="4">PsbP C-terminal domain-containing protein</fullName>
    </recommendedName>
</protein>
<sequence>MAPAALLPLAPLPHHPNPPRRPLCRCGASRRGFTVHTAIAIASASASAPAAAAEATSPSPPPSPPTQTPSSKPGSPVLGGIANTRSWSQYYGSGFSIRVPPSFDDILEPEDYNAGMTYYGDKAKPRAYAARFASPDRDELISVVIKPSNQLKITFLEAKDITDLGTLKEASKIFVPAGAKVFSARTIKVKEEEDIRTYYFYEFSLDKQHVALMATVNSGKRRISHTSETRQFQIKNQNLSLVLEQDTTDKAHSTTQQDNQVSCTESGQFGYEQQTETSLIIRAQPHDMTQVADGFRQWKIRRLQTDSSGGNRSRRALGSGTSLSGNPYQRRAPRAPPESGLGAPESAVGRDWYSNQAARIPSPWRRQANLSQVALLAAAEGDSSTDAETATAIGFVGRQQQRAG</sequence>
<evidence type="ECO:0000313" key="3">
    <source>
        <dbReference type="Proteomes" id="UP000604825"/>
    </source>
</evidence>